<accession>A0A8B9AE12</accession>
<dbReference type="RefSeq" id="XP_038982188.1">
    <property type="nucleotide sequence ID" value="XM_039126260.1"/>
</dbReference>
<dbReference type="SUPFAM" id="SSF52047">
    <property type="entry name" value="RNI-like"/>
    <property type="match status" value="2"/>
</dbReference>
<dbReference type="Gene3D" id="3.40.50.300">
    <property type="entry name" value="P-loop containing nucleotide triphosphate hydrolases"/>
    <property type="match status" value="2"/>
</dbReference>
<dbReference type="Pfam" id="PF00931">
    <property type="entry name" value="NB-ARC"/>
    <property type="match status" value="2"/>
</dbReference>
<evidence type="ECO:0000256" key="3">
    <source>
        <dbReference type="ARBA" id="ARBA00022737"/>
    </source>
</evidence>
<dbReference type="SUPFAM" id="SSF52058">
    <property type="entry name" value="L domain-like"/>
    <property type="match status" value="2"/>
</dbReference>
<reference evidence="9" key="2">
    <citation type="submission" date="2025-08" db="UniProtKB">
        <authorList>
            <consortium name="RefSeq"/>
        </authorList>
    </citation>
    <scope>IDENTIFICATION</scope>
    <source>
        <tissue evidence="9">Young leaves</tissue>
    </source>
</reference>
<dbReference type="InterPro" id="IPR032675">
    <property type="entry name" value="LRR_dom_sf"/>
</dbReference>
<dbReference type="InterPro" id="IPR001611">
    <property type="entry name" value="Leu-rich_rpt"/>
</dbReference>
<dbReference type="PRINTS" id="PR00364">
    <property type="entry name" value="DISEASERSIST"/>
</dbReference>
<organism evidence="8 9">
    <name type="scientific">Phoenix dactylifera</name>
    <name type="common">Date palm</name>
    <dbReference type="NCBI Taxonomy" id="42345"/>
    <lineage>
        <taxon>Eukaryota</taxon>
        <taxon>Viridiplantae</taxon>
        <taxon>Streptophyta</taxon>
        <taxon>Embryophyta</taxon>
        <taxon>Tracheophyta</taxon>
        <taxon>Spermatophyta</taxon>
        <taxon>Magnoliopsida</taxon>
        <taxon>Liliopsida</taxon>
        <taxon>Arecaceae</taxon>
        <taxon>Coryphoideae</taxon>
        <taxon>Phoeniceae</taxon>
        <taxon>Phoenix</taxon>
    </lineage>
</organism>
<dbReference type="GO" id="GO:0043531">
    <property type="term" value="F:ADP binding"/>
    <property type="evidence" value="ECO:0007669"/>
    <property type="project" value="InterPro"/>
</dbReference>
<dbReference type="GeneID" id="103716817"/>
<dbReference type="FunFam" id="3.40.50.300:FF:001091">
    <property type="entry name" value="Probable disease resistance protein At1g61300"/>
    <property type="match status" value="2"/>
</dbReference>
<evidence type="ECO:0000259" key="7">
    <source>
        <dbReference type="SMART" id="SM00382"/>
    </source>
</evidence>
<keyword evidence="8" id="KW-1185">Reference proteome</keyword>
<keyword evidence="2" id="KW-0433">Leucine-rich repeat</keyword>
<dbReference type="InterPro" id="IPR002182">
    <property type="entry name" value="NB-ARC"/>
</dbReference>
<dbReference type="InterPro" id="IPR050905">
    <property type="entry name" value="Plant_NBS-LRR"/>
</dbReference>
<keyword evidence="6" id="KW-0175">Coiled coil</keyword>
<reference evidence="8" key="1">
    <citation type="journal article" date="2019" name="Nat. Commun.">
        <title>Genome-wide association mapping of date palm fruit traits.</title>
        <authorList>
            <person name="Hazzouri K.M."/>
            <person name="Gros-Balthazard M."/>
            <person name="Flowers J.M."/>
            <person name="Copetti D."/>
            <person name="Lemansour A."/>
            <person name="Lebrun M."/>
            <person name="Masmoudi K."/>
            <person name="Ferrand S."/>
            <person name="Dhar M.I."/>
            <person name="Fresquez Z.A."/>
            <person name="Rosas U."/>
            <person name="Zhang J."/>
            <person name="Talag J."/>
            <person name="Lee S."/>
            <person name="Kudrna D."/>
            <person name="Powell R.F."/>
            <person name="Leitch I.J."/>
            <person name="Krueger R.R."/>
            <person name="Wing R.A."/>
            <person name="Amiri K.M.A."/>
            <person name="Purugganan M.D."/>
        </authorList>
    </citation>
    <scope>NUCLEOTIDE SEQUENCE [LARGE SCALE GENOMIC DNA]</scope>
    <source>
        <strain evidence="8">cv. Khalas</strain>
    </source>
</reference>
<comment type="similarity">
    <text evidence="1">Belongs to the disease resistance NB-LRR family.</text>
</comment>
<evidence type="ECO:0000313" key="8">
    <source>
        <dbReference type="Proteomes" id="UP000228380"/>
    </source>
</evidence>
<dbReference type="InterPro" id="IPR042197">
    <property type="entry name" value="Apaf_helical"/>
</dbReference>
<feature type="domain" description="AAA+ ATPase" evidence="7">
    <location>
        <begin position="185"/>
        <end position="320"/>
    </location>
</feature>
<evidence type="ECO:0000256" key="1">
    <source>
        <dbReference type="ARBA" id="ARBA00008894"/>
    </source>
</evidence>
<gene>
    <name evidence="9" type="primary">LOC103716817</name>
</gene>
<dbReference type="InterPro" id="IPR003593">
    <property type="entry name" value="AAA+_ATPase"/>
</dbReference>
<dbReference type="OrthoDB" id="679585at2759"/>
<name>A0A8B9AE12_PHODC</name>
<protein>
    <submittedName>
        <fullName evidence="9">Uncharacterized protein LOC103716817</fullName>
    </submittedName>
</protein>
<dbReference type="GO" id="GO:0006952">
    <property type="term" value="P:defense response"/>
    <property type="evidence" value="ECO:0007669"/>
    <property type="project" value="UniProtKB-KW"/>
</dbReference>
<evidence type="ECO:0000256" key="5">
    <source>
        <dbReference type="ARBA" id="ARBA00022840"/>
    </source>
</evidence>
<keyword evidence="3" id="KW-0677">Repeat</keyword>
<dbReference type="Gene3D" id="1.10.8.430">
    <property type="entry name" value="Helical domain of apoptotic protease-activating factors"/>
    <property type="match status" value="2"/>
</dbReference>
<sequence length="2243" mass="254162">MGLPCLSQCGAGMGSNLGNNIVLFLWKHLKSRAGYLLRYKKKVKKLEEDFEHLKNVRNDIKRSVETANRRGEEVNDVVTAWMNKVDKLETEIVNMGKEVGQNKRCLKGCFPNCSWRYQLGKEATKKKADVEVRLGEVRSGEVNCESVSQLPPPPTCEAMPVGDFMAFSSTRITMDKVMNALEDENTHLIGIYGMGGVGKTTLMEEIGRRLKKDKRFDAVIKVVVSQNPNIEQIRREIAELLGMSLWGSGESAARALATRLRKEKKIVIMLDDIWARLELKGIGIPFGDDHMGCKILLTSRKSEVCDLMETDVSVLVDVLSEPDSWDLFKSKAGKVVETSDVEPVARNVAKECGGLPLAIVVVGRALRGYNERGAWVDALLQLKQSTPTNLEGVEEQLFKSLELSYKQLKTDEMKVLFLYCCLFREDYDISEDELTRYAVGEGLLKGLYSLENVRSRVHFLAEKLKASCLLLTSDKIGCVKLHDVVRDVAVYIASKDNNHFFVKAGLGVRDWPEGENLEACKRISLMNNDLWALPDQPNCPKVVTILLNINPITSGMPDNFFQRMAALSVLDLSDTDIESLPLSLAHLTNLVTLRLDRCKKLQDIAMIGKLKKLEILGLQKCRISVLPEETGTLVNLKLLDISNCSSLRIPSNLIPKLIRLEELYMIGCNVNKDLLAEIAFLKRLVRLHVYVRDAKNFSQDFLPVNAWENLSHFIIYNELDWFSLASVYQRNFFLKGVSNSLNWAKVFLGKTEELMLDDCQWDIVNLVKLDGQNGFAGLKKLRITRCHHIECLLDTTQVAPSNAYCDLEIINLWNLENLNSICQGPLPALSFGKVRILDIMRCKNLNNIMPFDLLQRVHCSLEVLAIKECGEPQVAFNFEGLQQGSIMLPNLSNLTLQRLPNLTSIWTGLIPHGSLQKLNTLEVSSCNKLAYLFSCQLDTGHQRLLPPGTFTNLKELKISRCRAMSYLFLPSIVHELQRLERLELKDNEAMEKIVAEENGVELEKGAFPLLKDLLLINLSKLSSIYCGEPAAIFLDWPSLKYIKLGGCSSLKSLLIGPESAPKLKKVHVAGHDDVEWFQNLEWDDPSIPSRFFIWCKLGEMMDWNDVFEPMKHSSSTAFYQFIPCSFIFWQLFSSFEQLQPALVTSLLSSVKGTMEVLSSMITEIGKCLWPPLKTRVAYLACYGKKVEELREHLDKLQPLRNDIVRQLDEARRKDEVIKDVVNAWLTRVTEWESNTSRIEDKFKQNKRCCKGCCPDWSWRYRLGKEAAENTVKAENLLQQGKSFGSVSQPPPQPIFESMPAGDFMAFTSTREAMKKVFDALEDEKKHLIGIYGMGGVGKTTLMEEIGRRARRENMFDTVVKVVVSQTPDPVQIQRDIAESLGMTLRGHGDSAAAALASRLKKEKKILIMLDDVWARLELKKVVGIPFGEDHSGCKILITTRKAQVCGTMECDTAVLVDVLSDEDSWVLFKSKAGEVIENPDLKPLSSKVVKECARLPLAIVVVGRALRGRDKKGMWEGALLQLKRSIPKNLEGVEDQLFKCLELSYNYMKDEETKLLFLFCCLFREDYNITEDELARYAVGEGFLKDVSELKDARAKVHLLVEDLIASCLLLNTDKERVVKMHDVVRDVAVYIASKGENRFFVKAGLGMKDWPEEENLGECRRISLMNNDISILPDRPNCPKVHTLLLNVNPSLHSMPSDFFKGMVSLTVLDLSDSNIESLPSSLSCLTKLGTLRLDRCEKLRDISRIGHLHKLKLLGLQKCPINVLPEEISTLVDLRLFDLSYCTSLRIPPNMIRKLCRLEELYLKSCMINKALLVEIASLERLVCLQVYVRDVKYFSQEVIPPGGLKNLNQFIIYTEVDWFVLANVYQRNFYLKGVNNIANWAKELLRKAEDLIFEGCKWEFTSLALLDKSNGFISLKKLRLTRCHHLECLLDTEEEASLVAFVNLEVLNLWNLDNLNRICKGPLPALSFGKLKMLDIMRCNKLVDIMPSYFLRRVHSCLHVVAVKECENPHVLFNFEGLQNESVLLPNLRTLTLHRLRNLKSIWSGAVLPGSLQNLNSVEVIGCDNLASIFSQRLGLSHSKFLPPQAFRNLREIKIWSCRSLRYLFSASLANELQSLERLELKNNDNMEAIIAEEDGVILKKDAFPLLKDLLLINLLMVKSFYQGEPAEIFIDFPSLKYVKLGSCPNLRRLPFGQESAPRLRRVHVAGDEDVKWFQSLEWKDASIPLRFDIQLPPPVVGLP</sequence>
<dbReference type="InterPro" id="IPR036388">
    <property type="entry name" value="WH-like_DNA-bd_sf"/>
</dbReference>
<dbReference type="Pfam" id="PF13855">
    <property type="entry name" value="LRR_8"/>
    <property type="match status" value="1"/>
</dbReference>
<dbReference type="Pfam" id="PF23247">
    <property type="entry name" value="LRR_RPS2"/>
    <property type="match status" value="4"/>
</dbReference>
<feature type="coiled-coil region" evidence="6">
    <location>
        <begin position="36"/>
        <end position="63"/>
    </location>
</feature>
<evidence type="ECO:0000256" key="4">
    <source>
        <dbReference type="ARBA" id="ARBA00022821"/>
    </source>
</evidence>
<dbReference type="PANTHER" id="PTHR33463:SF218">
    <property type="entry name" value="DISEASE RESISTANCE PROTEIN RPS2-LIKE"/>
    <property type="match status" value="1"/>
</dbReference>
<dbReference type="Proteomes" id="UP000228380">
    <property type="component" value="Chromosome 4"/>
</dbReference>
<dbReference type="InterPro" id="IPR057135">
    <property type="entry name" value="At4g27190-like_LRR"/>
</dbReference>
<dbReference type="SUPFAM" id="SSF52540">
    <property type="entry name" value="P-loop containing nucleoside triphosphate hydrolases"/>
    <property type="match status" value="2"/>
</dbReference>
<evidence type="ECO:0000313" key="9">
    <source>
        <dbReference type="RefSeq" id="XP_038982188.1"/>
    </source>
</evidence>
<dbReference type="PANTHER" id="PTHR33463">
    <property type="entry name" value="NB-ARC DOMAIN-CONTAINING PROTEIN-RELATED"/>
    <property type="match status" value="1"/>
</dbReference>
<evidence type="ECO:0000256" key="2">
    <source>
        <dbReference type="ARBA" id="ARBA00022614"/>
    </source>
</evidence>
<dbReference type="Gene3D" id="3.80.10.10">
    <property type="entry name" value="Ribonuclease Inhibitor"/>
    <property type="match status" value="4"/>
</dbReference>
<proteinExistence type="inferred from homology"/>
<keyword evidence="5" id="KW-0067">ATP-binding</keyword>
<dbReference type="InterPro" id="IPR003591">
    <property type="entry name" value="Leu-rich_rpt_typical-subtyp"/>
</dbReference>
<evidence type="ECO:0000256" key="6">
    <source>
        <dbReference type="SAM" id="Coils"/>
    </source>
</evidence>
<dbReference type="SMART" id="SM00369">
    <property type="entry name" value="LRR_TYP"/>
    <property type="match status" value="4"/>
</dbReference>
<dbReference type="GO" id="GO:0005524">
    <property type="term" value="F:ATP binding"/>
    <property type="evidence" value="ECO:0007669"/>
    <property type="project" value="UniProtKB-KW"/>
</dbReference>
<dbReference type="PROSITE" id="PS51450">
    <property type="entry name" value="LRR"/>
    <property type="match status" value="1"/>
</dbReference>
<dbReference type="InterPro" id="IPR027417">
    <property type="entry name" value="P-loop_NTPase"/>
</dbReference>
<dbReference type="KEGG" id="pda:103716817"/>
<dbReference type="Gene3D" id="1.10.10.10">
    <property type="entry name" value="Winged helix-like DNA-binding domain superfamily/Winged helix DNA-binding domain"/>
    <property type="match status" value="2"/>
</dbReference>
<keyword evidence="5" id="KW-0547">Nucleotide-binding</keyword>
<feature type="domain" description="AAA+ ATPase" evidence="7">
    <location>
        <begin position="1324"/>
        <end position="1470"/>
    </location>
</feature>
<keyword evidence="4" id="KW-0611">Plant defense</keyword>
<dbReference type="SMART" id="SM00382">
    <property type="entry name" value="AAA"/>
    <property type="match status" value="2"/>
</dbReference>